<evidence type="ECO:0000256" key="1">
    <source>
        <dbReference type="ARBA" id="ARBA00022473"/>
    </source>
</evidence>
<dbReference type="InterPro" id="IPR006020">
    <property type="entry name" value="PTB/PI_dom"/>
</dbReference>
<dbReference type="InterPro" id="IPR011993">
    <property type="entry name" value="PH-like_dom_sf"/>
</dbReference>
<dbReference type="GO" id="GO:0005737">
    <property type="term" value="C:cytoplasm"/>
    <property type="evidence" value="ECO:0007669"/>
    <property type="project" value="TreeGrafter"/>
</dbReference>
<dbReference type="PROSITE" id="PS01179">
    <property type="entry name" value="PID"/>
    <property type="match status" value="1"/>
</dbReference>
<accession>A0A0X3PUL0</accession>
<evidence type="ECO:0000256" key="2">
    <source>
        <dbReference type="ARBA" id="ARBA00022553"/>
    </source>
</evidence>
<dbReference type="Pfam" id="PF00640">
    <property type="entry name" value="PID"/>
    <property type="match status" value="1"/>
</dbReference>
<dbReference type="Pfam" id="PF06311">
    <property type="entry name" value="NumbF"/>
    <property type="match status" value="1"/>
</dbReference>
<sequence>MLRFENYILTLKYLGCIEVFESRGMQVCEEAIKALRKSKKKSQRAILYVSGDALRVSDEISQHLIVDQTIEKVSFCAPDRGHEKGFAYICRDGATRRWMCHAFLAVKESGERLSHAVGCAFAICLEKKQKREREAVQVTYPTEDATFARMSSFRQATLSERLFDPQSTILVEPPLAAGERKSPSSGPSATSRALVPYNESATAAAADHATLRPGAIPRPRASPSLIERQTSLRLFPKLQETSPFKQSLSLRMTEMPPSLQRINRMVNGQTIPEEKALELESPISAAPAAAAAAAAVNNNTTNIAAFLSSPPTTERPSTSPVAIDNATKALPVQRAGSSAGSSDLAFTCRIFEAGDSNPLSSLSDPFSAAPFNPATIQQHYYQQQQQMELKALPNEPFAASTYRVDGFGLQSTDWPASVALTTAAVPPSTAVAAVTTAPAGLSVLVAPEMVAPATRPAPATFGMALFGNSQPLANAHSTPPSVPAVNGQWLGSPSSWAPAPQPPVLLPEPDKITDPFDVRWAERASALAASQLASVGATPAQPSTLCALATAGSGSSASPLSHLPLPDTGSVQTNPFLTDPIPTSSSSLVQIINPGQ</sequence>
<feature type="region of interest" description="Disordered" evidence="3">
    <location>
        <begin position="556"/>
        <end position="596"/>
    </location>
</feature>
<dbReference type="InterPro" id="IPR016698">
    <property type="entry name" value="Numb/numb-like"/>
</dbReference>
<dbReference type="PANTHER" id="PTHR47368:SF2">
    <property type="entry name" value="PID DOMAIN-CONTAINING PROTEIN"/>
    <property type="match status" value="1"/>
</dbReference>
<feature type="compositionally biased region" description="Low complexity" evidence="3">
    <location>
        <begin position="556"/>
        <end position="566"/>
    </location>
</feature>
<name>A0A0X3PUL0_SCHSO</name>
<feature type="compositionally biased region" description="Polar residues" evidence="3">
    <location>
        <begin position="569"/>
        <end position="596"/>
    </location>
</feature>
<reference evidence="5" key="1">
    <citation type="submission" date="2016-01" db="EMBL/GenBank/DDBJ databases">
        <title>Reference transcriptome for the parasite Schistocephalus solidus: insights into the molecular evolution of parasitism.</title>
        <authorList>
            <person name="Hebert F.O."/>
            <person name="Grambauer S."/>
            <person name="Barber I."/>
            <person name="Landry C.R."/>
            <person name="Aubin-Horth N."/>
        </authorList>
    </citation>
    <scope>NUCLEOTIDE SEQUENCE</scope>
</reference>
<feature type="region of interest" description="Disordered" evidence="3">
    <location>
        <begin position="173"/>
        <end position="192"/>
    </location>
</feature>
<gene>
    <name evidence="5" type="primary">NUMB</name>
    <name evidence="5" type="ORF">TR155852</name>
</gene>
<dbReference type="InterPro" id="IPR010449">
    <property type="entry name" value="Numb_domain"/>
</dbReference>
<evidence type="ECO:0000256" key="3">
    <source>
        <dbReference type="SAM" id="MobiDB-lite"/>
    </source>
</evidence>
<dbReference type="CDD" id="cd01268">
    <property type="entry name" value="PTB_Numb"/>
    <property type="match status" value="1"/>
</dbReference>
<dbReference type="EMBL" id="GEEE01007634">
    <property type="protein sequence ID" value="JAP55591.1"/>
    <property type="molecule type" value="Transcribed_RNA"/>
</dbReference>
<proteinExistence type="predicted"/>
<protein>
    <submittedName>
        <fullName evidence="5">Protein numb</fullName>
    </submittedName>
</protein>
<evidence type="ECO:0000259" key="4">
    <source>
        <dbReference type="PROSITE" id="PS01179"/>
    </source>
</evidence>
<dbReference type="AlphaFoldDB" id="A0A0X3PUL0"/>
<keyword evidence="2" id="KW-0597">Phosphoprotein</keyword>
<dbReference type="SMART" id="SM00462">
    <property type="entry name" value="PTB"/>
    <property type="match status" value="1"/>
</dbReference>
<feature type="domain" description="PID" evidence="4">
    <location>
        <begin position="9"/>
        <end position="137"/>
    </location>
</feature>
<keyword evidence="1" id="KW-0217">Developmental protein</keyword>
<dbReference type="PANTHER" id="PTHR47368">
    <property type="entry name" value="NUMB"/>
    <property type="match status" value="1"/>
</dbReference>
<dbReference type="SUPFAM" id="SSF50729">
    <property type="entry name" value="PH domain-like"/>
    <property type="match status" value="1"/>
</dbReference>
<dbReference type="Gene3D" id="2.30.29.30">
    <property type="entry name" value="Pleckstrin-homology domain (PH domain)/Phosphotyrosine-binding domain (PTB)"/>
    <property type="match status" value="1"/>
</dbReference>
<organism evidence="5">
    <name type="scientific">Schistocephalus solidus</name>
    <name type="common">Tapeworm</name>
    <dbReference type="NCBI Taxonomy" id="70667"/>
    <lineage>
        <taxon>Eukaryota</taxon>
        <taxon>Metazoa</taxon>
        <taxon>Spiralia</taxon>
        <taxon>Lophotrochozoa</taxon>
        <taxon>Platyhelminthes</taxon>
        <taxon>Cestoda</taxon>
        <taxon>Eucestoda</taxon>
        <taxon>Diphyllobothriidea</taxon>
        <taxon>Diphyllobothriidae</taxon>
        <taxon>Schistocephalus</taxon>
    </lineage>
</organism>
<evidence type="ECO:0000313" key="5">
    <source>
        <dbReference type="EMBL" id="JAP55591.1"/>
    </source>
</evidence>